<feature type="transmembrane region" description="Helical" evidence="8">
    <location>
        <begin position="158"/>
        <end position="177"/>
    </location>
</feature>
<evidence type="ECO:0008006" key="11">
    <source>
        <dbReference type="Google" id="ProtNLM"/>
    </source>
</evidence>
<proteinExistence type="predicted"/>
<evidence type="ECO:0000256" key="8">
    <source>
        <dbReference type="SAM" id="Phobius"/>
    </source>
</evidence>
<feature type="transmembrane region" description="Helical" evidence="8">
    <location>
        <begin position="334"/>
        <end position="354"/>
    </location>
</feature>
<dbReference type="PANTHER" id="PTHR32024:SF1">
    <property type="entry name" value="KTR SYSTEM POTASSIUM UPTAKE PROTEIN B"/>
    <property type="match status" value="1"/>
</dbReference>
<dbReference type="PANTHER" id="PTHR32024">
    <property type="entry name" value="TRK SYSTEM POTASSIUM UPTAKE PROTEIN TRKG-RELATED"/>
    <property type="match status" value="1"/>
</dbReference>
<dbReference type="Proteomes" id="UP000823638">
    <property type="component" value="Unassembled WGS sequence"/>
</dbReference>
<feature type="transmembrane region" description="Helical" evidence="8">
    <location>
        <begin position="265"/>
        <end position="289"/>
    </location>
</feature>
<feature type="transmembrane region" description="Helical" evidence="8">
    <location>
        <begin position="125"/>
        <end position="146"/>
    </location>
</feature>
<feature type="transmembrane region" description="Helical" evidence="8">
    <location>
        <begin position="386"/>
        <end position="410"/>
    </location>
</feature>
<gene>
    <name evidence="9" type="ORF">IAA81_04210</name>
</gene>
<evidence type="ECO:0000256" key="5">
    <source>
        <dbReference type="ARBA" id="ARBA00022989"/>
    </source>
</evidence>
<sequence>MMTQKKIPVRLPVGAVMVLGFFLTILLGFLLLLMPVSQKEPVSIVDLFFVATSAVCVTGLTPVDISQVFSVFGQTVIMFLFQVGGLGFAVIVVFVLYAVSSTNFSVKNLVRESLGFSPSAKIGRILKYTLLSTLTIEFIGALLLFLSFRKIFPLGKAIYNSVFHSISAYNNAGFDLFSTSLVSFNQNPLVLITVAVLIILGGIGYIVYYDLLMYRKKKHLSLHSKIVFLMTGLLLVTGTVILKLTENESWLISFFHSVSCRTAGFFASDLTLLSSPGILIMIFLMFIGASPGSTGGGLKTTTFYSILFSTTKIFRGGNTTVFNRTISKDSITKAFGLFSLALAIIICAFFFLTVTENASFEALLFETVSAYATVGLTVGVTPNLTLWGKIIIICVMFIGRVGAISIITSISYNHTEIKYPDERVCIG</sequence>
<evidence type="ECO:0000256" key="7">
    <source>
        <dbReference type="ARBA" id="ARBA00023136"/>
    </source>
</evidence>
<comment type="subcellular location">
    <subcellularLocation>
        <location evidence="1">Cell membrane</location>
        <topology evidence="1">Multi-pass membrane protein</topology>
    </subcellularLocation>
</comment>
<dbReference type="EMBL" id="JADIMM010000060">
    <property type="protein sequence ID" value="MBO8457416.1"/>
    <property type="molecule type" value="Genomic_DNA"/>
</dbReference>
<evidence type="ECO:0000256" key="3">
    <source>
        <dbReference type="ARBA" id="ARBA00022475"/>
    </source>
</evidence>
<keyword evidence="7 8" id="KW-0472">Membrane</keyword>
<evidence type="ECO:0000256" key="4">
    <source>
        <dbReference type="ARBA" id="ARBA00022692"/>
    </source>
</evidence>
<feature type="transmembrane region" description="Helical" evidence="8">
    <location>
        <begin position="226"/>
        <end position="245"/>
    </location>
</feature>
<reference evidence="9" key="2">
    <citation type="journal article" date="2021" name="PeerJ">
        <title>Extensive microbial diversity within the chicken gut microbiome revealed by metagenomics and culture.</title>
        <authorList>
            <person name="Gilroy R."/>
            <person name="Ravi A."/>
            <person name="Getino M."/>
            <person name="Pursley I."/>
            <person name="Horton D.L."/>
            <person name="Alikhan N.F."/>
            <person name="Baker D."/>
            <person name="Gharbi K."/>
            <person name="Hall N."/>
            <person name="Watson M."/>
            <person name="Adriaenssens E.M."/>
            <person name="Foster-Nyarko E."/>
            <person name="Jarju S."/>
            <person name="Secka A."/>
            <person name="Antonio M."/>
            <person name="Oren A."/>
            <person name="Chaudhuri R.R."/>
            <person name="La Ragione R."/>
            <person name="Hildebrand F."/>
            <person name="Pallen M.J."/>
        </authorList>
    </citation>
    <scope>NUCLEOTIDE SEQUENCE</scope>
    <source>
        <strain evidence="9">10532</strain>
    </source>
</reference>
<feature type="transmembrane region" description="Helical" evidence="8">
    <location>
        <begin position="75"/>
        <end position="99"/>
    </location>
</feature>
<feature type="transmembrane region" description="Helical" evidence="8">
    <location>
        <begin position="189"/>
        <end position="214"/>
    </location>
</feature>
<evidence type="ECO:0000256" key="6">
    <source>
        <dbReference type="ARBA" id="ARBA00023065"/>
    </source>
</evidence>
<dbReference type="InterPro" id="IPR003445">
    <property type="entry name" value="Cat_transpt"/>
</dbReference>
<dbReference type="AlphaFoldDB" id="A0A9D9HP31"/>
<evidence type="ECO:0000256" key="2">
    <source>
        <dbReference type="ARBA" id="ARBA00022448"/>
    </source>
</evidence>
<organism evidence="9 10">
    <name type="scientific">Candidatus Gallitreponema excrementavium</name>
    <dbReference type="NCBI Taxonomy" id="2840840"/>
    <lineage>
        <taxon>Bacteria</taxon>
        <taxon>Pseudomonadati</taxon>
        <taxon>Spirochaetota</taxon>
        <taxon>Spirochaetia</taxon>
        <taxon>Spirochaetales</taxon>
        <taxon>Candidatus Gallitreponema</taxon>
    </lineage>
</organism>
<reference evidence="9" key="1">
    <citation type="submission" date="2020-10" db="EMBL/GenBank/DDBJ databases">
        <authorList>
            <person name="Gilroy R."/>
        </authorList>
    </citation>
    <scope>NUCLEOTIDE SEQUENCE</scope>
    <source>
        <strain evidence="9">10532</strain>
    </source>
</reference>
<dbReference type="GO" id="GO:0005886">
    <property type="term" value="C:plasma membrane"/>
    <property type="evidence" value="ECO:0007669"/>
    <property type="project" value="UniProtKB-SubCell"/>
</dbReference>
<feature type="transmembrane region" description="Helical" evidence="8">
    <location>
        <begin position="12"/>
        <end position="36"/>
    </location>
</feature>
<evidence type="ECO:0000256" key="1">
    <source>
        <dbReference type="ARBA" id="ARBA00004651"/>
    </source>
</evidence>
<protein>
    <recommendedName>
        <fullName evidence="11">ATPase</fullName>
    </recommendedName>
</protein>
<comment type="caution">
    <text evidence="9">The sequence shown here is derived from an EMBL/GenBank/DDBJ whole genome shotgun (WGS) entry which is preliminary data.</text>
</comment>
<evidence type="ECO:0000313" key="10">
    <source>
        <dbReference type="Proteomes" id="UP000823638"/>
    </source>
</evidence>
<keyword evidence="5 8" id="KW-1133">Transmembrane helix</keyword>
<name>A0A9D9HP31_9SPIR</name>
<keyword evidence="4 8" id="KW-0812">Transmembrane</keyword>
<keyword evidence="6" id="KW-0406">Ion transport</keyword>
<feature type="transmembrane region" description="Helical" evidence="8">
    <location>
        <begin position="42"/>
        <end position="63"/>
    </location>
</feature>
<keyword evidence="3" id="KW-1003">Cell membrane</keyword>
<evidence type="ECO:0000313" key="9">
    <source>
        <dbReference type="EMBL" id="MBO8457416.1"/>
    </source>
</evidence>
<keyword evidence="2" id="KW-0813">Transport</keyword>
<dbReference type="Pfam" id="PF02386">
    <property type="entry name" value="TrkH"/>
    <property type="match status" value="1"/>
</dbReference>
<dbReference type="GO" id="GO:0030001">
    <property type="term" value="P:metal ion transport"/>
    <property type="evidence" value="ECO:0007669"/>
    <property type="project" value="UniProtKB-ARBA"/>
</dbReference>
<accession>A0A9D9HP31</accession>
<dbReference type="GO" id="GO:0008324">
    <property type="term" value="F:monoatomic cation transmembrane transporter activity"/>
    <property type="evidence" value="ECO:0007669"/>
    <property type="project" value="InterPro"/>
</dbReference>